<gene>
    <name evidence="3" type="ORF">OKA05_23640</name>
</gene>
<keyword evidence="2" id="KW-0472">Membrane</keyword>
<evidence type="ECO:0000256" key="1">
    <source>
        <dbReference type="SAM" id="MobiDB-lite"/>
    </source>
</evidence>
<feature type="transmembrane region" description="Helical" evidence="2">
    <location>
        <begin position="68"/>
        <end position="89"/>
    </location>
</feature>
<keyword evidence="2" id="KW-0812">Transmembrane</keyword>
<dbReference type="EMBL" id="JAPDDT010000015">
    <property type="protein sequence ID" value="MCW1925572.1"/>
    <property type="molecule type" value="Genomic_DNA"/>
</dbReference>
<feature type="transmembrane region" description="Helical" evidence="2">
    <location>
        <begin position="95"/>
        <end position="113"/>
    </location>
</feature>
<dbReference type="RefSeq" id="WP_264489679.1">
    <property type="nucleotide sequence ID" value="NZ_JAPDDT010000015.1"/>
</dbReference>
<evidence type="ECO:0000256" key="2">
    <source>
        <dbReference type="SAM" id="Phobius"/>
    </source>
</evidence>
<accession>A0ABT3GPW3</accession>
<name>A0ABT3GPW3_9BACT</name>
<feature type="region of interest" description="Disordered" evidence="1">
    <location>
        <begin position="156"/>
        <end position="179"/>
    </location>
</feature>
<evidence type="ECO:0000313" key="3">
    <source>
        <dbReference type="EMBL" id="MCW1925572.1"/>
    </source>
</evidence>
<keyword evidence="4" id="KW-1185">Reference proteome</keyword>
<comment type="caution">
    <text evidence="3">The sequence shown here is derived from an EMBL/GenBank/DDBJ whole genome shotgun (WGS) entry which is preliminary data.</text>
</comment>
<keyword evidence="2" id="KW-1133">Transmembrane helix</keyword>
<sequence>MTALTITTCPHCGAEAEAFHHTRWDSLESHSGAGPEFCPGCGKPLDPERAAWKDAASSGELFEETRHLLGAIATGSVTVVILCFTASFLARGNELHGLIALVLLAGFAIILAWRRAARPEKETPLVAFELLPHTGSTSAPPLWDTTIKEGIRANVPQRREKQHSADASAPSPPQDKTFSPDEIARRIAVAWLEPEVDHPIRRQVRVLSERTTQWPAMRPAEADRRLGTPAAIGSDGTRAYVTVRRDGRGILSLLQRNGIERVLRLEVKWRTRRA</sequence>
<organism evidence="3 4">
    <name type="scientific">Luteolibacter arcticus</name>
    <dbReference type="NCBI Taxonomy" id="1581411"/>
    <lineage>
        <taxon>Bacteria</taxon>
        <taxon>Pseudomonadati</taxon>
        <taxon>Verrucomicrobiota</taxon>
        <taxon>Verrucomicrobiia</taxon>
        <taxon>Verrucomicrobiales</taxon>
        <taxon>Verrucomicrobiaceae</taxon>
        <taxon>Luteolibacter</taxon>
    </lineage>
</organism>
<dbReference type="Proteomes" id="UP001320876">
    <property type="component" value="Unassembled WGS sequence"/>
</dbReference>
<reference evidence="3 4" key="1">
    <citation type="submission" date="2022-10" db="EMBL/GenBank/DDBJ databases">
        <title>Luteolibacter arcticus strain CCTCC AB 2014275, whole genome shotgun sequencing project.</title>
        <authorList>
            <person name="Zhao G."/>
            <person name="Shen L."/>
        </authorList>
    </citation>
    <scope>NUCLEOTIDE SEQUENCE [LARGE SCALE GENOMIC DNA]</scope>
    <source>
        <strain evidence="3 4">CCTCC AB 2014275</strain>
    </source>
</reference>
<protein>
    <submittedName>
        <fullName evidence="3">DUF2321 domain-containing protein</fullName>
    </submittedName>
</protein>
<evidence type="ECO:0000313" key="4">
    <source>
        <dbReference type="Proteomes" id="UP001320876"/>
    </source>
</evidence>
<proteinExistence type="predicted"/>